<gene>
    <name evidence="1" type="ORF">PIB30_102124</name>
</gene>
<reference evidence="1 2" key="1">
    <citation type="journal article" date="2023" name="Plants (Basel)">
        <title>Bridging the Gap: Combining Genomics and Transcriptomics Approaches to Understand Stylosanthes scabra, an Orphan Legume from the Brazilian Caatinga.</title>
        <authorList>
            <person name="Ferreira-Neto J.R.C."/>
            <person name="da Silva M.D."/>
            <person name="Binneck E."/>
            <person name="de Melo N.F."/>
            <person name="da Silva R.H."/>
            <person name="de Melo A.L.T.M."/>
            <person name="Pandolfi V."/>
            <person name="Bustamante F.O."/>
            <person name="Brasileiro-Vidal A.C."/>
            <person name="Benko-Iseppon A.M."/>
        </authorList>
    </citation>
    <scope>NUCLEOTIDE SEQUENCE [LARGE SCALE GENOMIC DNA]</scope>
    <source>
        <tissue evidence="1">Leaves</tissue>
    </source>
</reference>
<evidence type="ECO:0000313" key="1">
    <source>
        <dbReference type="EMBL" id="MED6177871.1"/>
    </source>
</evidence>
<organism evidence="1 2">
    <name type="scientific">Stylosanthes scabra</name>
    <dbReference type="NCBI Taxonomy" id="79078"/>
    <lineage>
        <taxon>Eukaryota</taxon>
        <taxon>Viridiplantae</taxon>
        <taxon>Streptophyta</taxon>
        <taxon>Embryophyta</taxon>
        <taxon>Tracheophyta</taxon>
        <taxon>Spermatophyta</taxon>
        <taxon>Magnoliopsida</taxon>
        <taxon>eudicotyledons</taxon>
        <taxon>Gunneridae</taxon>
        <taxon>Pentapetalae</taxon>
        <taxon>rosids</taxon>
        <taxon>fabids</taxon>
        <taxon>Fabales</taxon>
        <taxon>Fabaceae</taxon>
        <taxon>Papilionoideae</taxon>
        <taxon>50 kb inversion clade</taxon>
        <taxon>dalbergioids sensu lato</taxon>
        <taxon>Dalbergieae</taxon>
        <taxon>Pterocarpus clade</taxon>
        <taxon>Stylosanthes</taxon>
    </lineage>
</organism>
<sequence>MVVLQLTQDPFLRTSISFIKASFEASQSYSILPASSSPLIVLISYPLYNISQPQQSKDGYALNSTLSRQKFSPRIGAGWVPVGTGAATALGTACWMTALPIQSDGVRHGDLQAGSAGKGRSSLNHVSIEGNSKKLRIRIPNDLGGIGSIRN</sequence>
<name>A0ABU6VW37_9FABA</name>
<protein>
    <submittedName>
        <fullName evidence="1">Uncharacterized protein</fullName>
    </submittedName>
</protein>
<comment type="caution">
    <text evidence="1">The sequence shown here is derived from an EMBL/GenBank/DDBJ whole genome shotgun (WGS) entry which is preliminary data.</text>
</comment>
<proteinExistence type="predicted"/>
<dbReference type="EMBL" id="JASCZI010154130">
    <property type="protein sequence ID" value="MED6177871.1"/>
    <property type="molecule type" value="Genomic_DNA"/>
</dbReference>
<dbReference type="Proteomes" id="UP001341840">
    <property type="component" value="Unassembled WGS sequence"/>
</dbReference>
<accession>A0ABU6VW37</accession>
<evidence type="ECO:0000313" key="2">
    <source>
        <dbReference type="Proteomes" id="UP001341840"/>
    </source>
</evidence>
<keyword evidence="2" id="KW-1185">Reference proteome</keyword>